<reference evidence="1" key="1">
    <citation type="journal article" date="2022" name="bioRxiv">
        <title>Sequencing and chromosome-scale assembly of the giantPleurodeles waltlgenome.</title>
        <authorList>
            <person name="Brown T."/>
            <person name="Elewa A."/>
            <person name="Iarovenko S."/>
            <person name="Subramanian E."/>
            <person name="Araus A.J."/>
            <person name="Petzold A."/>
            <person name="Susuki M."/>
            <person name="Suzuki K.-i.T."/>
            <person name="Hayashi T."/>
            <person name="Toyoda A."/>
            <person name="Oliveira C."/>
            <person name="Osipova E."/>
            <person name="Leigh N.D."/>
            <person name="Simon A."/>
            <person name="Yun M.H."/>
        </authorList>
    </citation>
    <scope>NUCLEOTIDE SEQUENCE</scope>
    <source>
        <strain evidence="1">20211129_DDA</strain>
        <tissue evidence="1">Liver</tissue>
    </source>
</reference>
<protein>
    <submittedName>
        <fullName evidence="1">Uncharacterized protein</fullName>
    </submittedName>
</protein>
<proteinExistence type="predicted"/>
<evidence type="ECO:0000313" key="2">
    <source>
        <dbReference type="Proteomes" id="UP001066276"/>
    </source>
</evidence>
<sequence length="251" mass="27545">MEDSLAMLTADNWTLKKQVSELRAVTRPLEDHMENFEGRSRCNHTHIIGVPEHSVGPAVDLFVEDFILKVLQPRGLFKYFSGKEAHRIPGTPPKPGAPPQHVIACIFNFRDVILQAAQSALPITHENAVTAFFPDSTLKDIGGGQDLVLHKHRQCLVGERLANPNHDLNKGGMGVREVVIEKLGLSVALMAPSAIRNPHRVVGEIRPKSSQDICCLGGHSESHSMVRVRVCGMCTLVRFSSASVATWVCIP</sequence>
<dbReference type="Proteomes" id="UP001066276">
    <property type="component" value="Chromosome 9"/>
</dbReference>
<comment type="caution">
    <text evidence="1">The sequence shown here is derived from an EMBL/GenBank/DDBJ whole genome shotgun (WGS) entry which is preliminary data.</text>
</comment>
<organism evidence="1 2">
    <name type="scientific">Pleurodeles waltl</name>
    <name type="common">Iberian ribbed newt</name>
    <dbReference type="NCBI Taxonomy" id="8319"/>
    <lineage>
        <taxon>Eukaryota</taxon>
        <taxon>Metazoa</taxon>
        <taxon>Chordata</taxon>
        <taxon>Craniata</taxon>
        <taxon>Vertebrata</taxon>
        <taxon>Euteleostomi</taxon>
        <taxon>Amphibia</taxon>
        <taxon>Batrachia</taxon>
        <taxon>Caudata</taxon>
        <taxon>Salamandroidea</taxon>
        <taxon>Salamandridae</taxon>
        <taxon>Pleurodelinae</taxon>
        <taxon>Pleurodeles</taxon>
    </lineage>
</organism>
<evidence type="ECO:0000313" key="1">
    <source>
        <dbReference type="EMBL" id="KAJ1104601.1"/>
    </source>
</evidence>
<dbReference type="AlphaFoldDB" id="A0AAV7MLF1"/>
<dbReference type="EMBL" id="JANPWB010000013">
    <property type="protein sequence ID" value="KAJ1104601.1"/>
    <property type="molecule type" value="Genomic_DNA"/>
</dbReference>
<gene>
    <name evidence="1" type="ORF">NDU88_002011</name>
</gene>
<name>A0AAV7MLF1_PLEWA</name>
<accession>A0AAV7MLF1</accession>
<keyword evidence="2" id="KW-1185">Reference proteome</keyword>
<dbReference type="Gene3D" id="3.30.70.1820">
    <property type="entry name" value="L1 transposable element, RRM domain"/>
    <property type="match status" value="1"/>
</dbReference>